<evidence type="ECO:0000256" key="5">
    <source>
        <dbReference type="ARBA" id="ARBA00022691"/>
    </source>
</evidence>
<evidence type="ECO:0000313" key="12">
    <source>
        <dbReference type="EMBL" id="MEJ1250584.1"/>
    </source>
</evidence>
<protein>
    <recommendedName>
        <fullName evidence="6">Ribosomal RNA large subunit methyltransferase M</fullName>
        <ecNumber evidence="6">2.1.1.186</ecNumber>
    </recommendedName>
    <alternativeName>
        <fullName evidence="6">23S rRNA (cytidine2498-2'-O)-methyltransferase</fullName>
    </alternativeName>
    <alternativeName>
        <fullName evidence="6">23S rRNA 2'-O-ribose methyltransferase RlmM</fullName>
    </alternativeName>
</protein>
<evidence type="ECO:0000313" key="13">
    <source>
        <dbReference type="Proteomes" id="UP001364472"/>
    </source>
</evidence>
<feature type="active site" description="Proton acceptor" evidence="6 7">
    <location>
        <position position="302"/>
    </location>
</feature>
<dbReference type="GO" id="GO:0032259">
    <property type="term" value="P:methylation"/>
    <property type="evidence" value="ECO:0007669"/>
    <property type="project" value="UniProtKB-KW"/>
</dbReference>
<accession>A0AAW9RE11</accession>
<feature type="binding site" evidence="6 8">
    <location>
        <position position="185"/>
    </location>
    <ligand>
        <name>S-adenosyl-L-methionine</name>
        <dbReference type="ChEBI" id="CHEBI:59789"/>
    </ligand>
</feature>
<keyword evidence="3 6" id="KW-0489">Methyltransferase</keyword>
<keyword evidence="13" id="KW-1185">Reference proteome</keyword>
<comment type="function">
    <text evidence="6">Catalyzes the 2'-O-methylation at nucleotide C2498 in 23S rRNA.</text>
</comment>
<proteinExistence type="inferred from homology"/>
<dbReference type="InterPro" id="IPR029063">
    <property type="entry name" value="SAM-dependent_MTases_sf"/>
</dbReference>
<sequence>MGILILCRPGFEPEAAAEIADWAARHELAGYPQATRGEGWVRFHFFDPAPDHALPGPRDLIFARQRVRVIADLPDLPREDRLAPMLAALREAGITRLGDLIVEHPDSDAARPLAGLARSFGNALRPALRREGWLAELSDPRLPCLHVCFLSGTHVLLGLSEPRGVRLWPQGIARLRVPKDAPSRSAAKLEEALETLMSAEERARWLQPGMTAADLGAAPGGWSFILARRHVRVIAIDNGPIQPALLDTGLVEHLRADGFTWQPPRPLDWMVCDMVEQPRRVAARMADWFVHGWCRHAIFNLKLPMKKRWAEVQANLGDFHARCEAADIAVQTRARQLYHDREEITVLAWTGR</sequence>
<gene>
    <name evidence="6 12" type="primary">rlmM</name>
    <name evidence="12" type="ORF">WB794_13000</name>
</gene>
<feature type="binding site" evidence="6 8">
    <location>
        <position position="273"/>
    </location>
    <ligand>
        <name>S-adenosyl-L-methionine</name>
        <dbReference type="ChEBI" id="CHEBI:59789"/>
    </ligand>
</feature>
<evidence type="ECO:0000256" key="7">
    <source>
        <dbReference type="PIRSR" id="PIRSR028774-1"/>
    </source>
</evidence>
<dbReference type="Pfam" id="PF01728">
    <property type="entry name" value="FtsJ"/>
    <property type="match status" value="1"/>
</dbReference>
<dbReference type="HAMAP" id="MF_01551">
    <property type="entry name" value="23SrRNA_methyltr_M"/>
    <property type="match status" value="1"/>
</dbReference>
<dbReference type="EC" id="2.1.1.186" evidence="6"/>
<dbReference type="PIRSF" id="PIRSF028774">
    <property type="entry name" value="UCP028774"/>
    <property type="match status" value="1"/>
</dbReference>
<dbReference type="Pfam" id="PF18125">
    <property type="entry name" value="RlmM_FDX"/>
    <property type="match status" value="1"/>
</dbReference>
<dbReference type="InterPro" id="IPR002877">
    <property type="entry name" value="RNA_MeTrfase_FtsJ_dom"/>
</dbReference>
<comment type="subunit">
    <text evidence="6">Monomer.</text>
</comment>
<organism evidence="12 13">
    <name type="scientific">Denitratimonas tolerans</name>
    <dbReference type="NCBI Taxonomy" id="1338420"/>
    <lineage>
        <taxon>Bacteria</taxon>
        <taxon>Pseudomonadati</taxon>
        <taxon>Pseudomonadota</taxon>
        <taxon>Gammaproteobacteria</taxon>
        <taxon>Lysobacterales</taxon>
        <taxon>Lysobacteraceae</taxon>
        <taxon>Denitratimonas</taxon>
    </lineage>
</organism>
<evidence type="ECO:0000256" key="2">
    <source>
        <dbReference type="ARBA" id="ARBA00022552"/>
    </source>
</evidence>
<evidence type="ECO:0000256" key="4">
    <source>
        <dbReference type="ARBA" id="ARBA00022679"/>
    </source>
</evidence>
<dbReference type="PANTHER" id="PTHR37524:SF2">
    <property type="entry name" value="RIBOSOMAL RNA METHYLTRANSFERASE FTSJ DOMAIN-CONTAINING PROTEIN"/>
    <property type="match status" value="1"/>
</dbReference>
<keyword evidence="1 6" id="KW-0963">Cytoplasm</keyword>
<evidence type="ECO:0000256" key="8">
    <source>
        <dbReference type="PIRSR" id="PIRSR028774-2"/>
    </source>
</evidence>
<dbReference type="Gene3D" id="3.30.2300.20">
    <property type="match status" value="1"/>
</dbReference>
<evidence type="ECO:0000259" key="10">
    <source>
        <dbReference type="Pfam" id="PF18125"/>
    </source>
</evidence>
<dbReference type="SUPFAM" id="SSF53335">
    <property type="entry name" value="S-adenosyl-L-methionine-dependent methyltransferases"/>
    <property type="match status" value="1"/>
</dbReference>
<dbReference type="GO" id="GO:0005737">
    <property type="term" value="C:cytoplasm"/>
    <property type="evidence" value="ECO:0007669"/>
    <property type="project" value="UniProtKB-SubCell"/>
</dbReference>
<keyword evidence="2 6" id="KW-0698">rRNA processing</keyword>
<dbReference type="Gene3D" id="3.40.50.150">
    <property type="entry name" value="Vaccinia Virus protein VP39"/>
    <property type="match status" value="1"/>
</dbReference>
<comment type="similarity">
    <text evidence="6">Belongs to the class I-like SAM-binding methyltransferase superfamily. RNA methyltransferase RlmE family. RlmM subfamily.</text>
</comment>
<feature type="domain" description="Ribosomal RNA methyltransferase FtsJ" evidence="9">
    <location>
        <begin position="183"/>
        <end position="275"/>
    </location>
</feature>
<evidence type="ECO:0000256" key="6">
    <source>
        <dbReference type="HAMAP-Rule" id="MF_01551"/>
    </source>
</evidence>
<dbReference type="Proteomes" id="UP001364472">
    <property type="component" value="Unassembled WGS sequence"/>
</dbReference>
<evidence type="ECO:0000259" key="9">
    <source>
        <dbReference type="Pfam" id="PF01728"/>
    </source>
</evidence>
<name>A0AAW9RE11_9GAMM</name>
<feature type="binding site" evidence="6 8">
    <location>
        <begin position="218"/>
        <end position="221"/>
    </location>
    <ligand>
        <name>S-adenosyl-L-methionine</name>
        <dbReference type="ChEBI" id="CHEBI:59789"/>
    </ligand>
</feature>
<dbReference type="NCBIfam" id="NF008734">
    <property type="entry name" value="PRK11760.1"/>
    <property type="match status" value="1"/>
</dbReference>
<dbReference type="GO" id="GO:0008757">
    <property type="term" value="F:S-adenosylmethionine-dependent methyltransferase activity"/>
    <property type="evidence" value="ECO:0007669"/>
    <property type="project" value="UniProtKB-UniRule"/>
</dbReference>
<evidence type="ECO:0000256" key="3">
    <source>
        <dbReference type="ARBA" id="ARBA00022603"/>
    </source>
</evidence>
<evidence type="ECO:0000256" key="1">
    <source>
        <dbReference type="ARBA" id="ARBA00022490"/>
    </source>
</evidence>
<comment type="subcellular location">
    <subcellularLocation>
        <location evidence="6">Cytoplasm</location>
    </subcellularLocation>
</comment>
<comment type="catalytic activity">
    <reaction evidence="6">
        <text>cytidine(2498) in 23S rRNA + S-adenosyl-L-methionine = 2'-O-methylcytidine(2498) in 23S rRNA + S-adenosyl-L-homocysteine + H(+)</text>
        <dbReference type="Rhea" id="RHEA:42788"/>
        <dbReference type="Rhea" id="RHEA-COMP:10244"/>
        <dbReference type="Rhea" id="RHEA-COMP:10245"/>
        <dbReference type="ChEBI" id="CHEBI:15378"/>
        <dbReference type="ChEBI" id="CHEBI:57856"/>
        <dbReference type="ChEBI" id="CHEBI:59789"/>
        <dbReference type="ChEBI" id="CHEBI:74495"/>
        <dbReference type="ChEBI" id="CHEBI:82748"/>
        <dbReference type="EC" id="2.1.1.186"/>
    </reaction>
</comment>
<dbReference type="EMBL" id="JBBDHC010000024">
    <property type="protein sequence ID" value="MEJ1250584.1"/>
    <property type="molecule type" value="Genomic_DNA"/>
</dbReference>
<feature type="binding site" evidence="6 8">
    <location>
        <position position="237"/>
    </location>
    <ligand>
        <name>S-adenosyl-L-methionine</name>
        <dbReference type="ChEBI" id="CHEBI:59789"/>
    </ligand>
</feature>
<dbReference type="RefSeq" id="WP_337336287.1">
    <property type="nucleotide sequence ID" value="NZ_JBBDHC010000024.1"/>
</dbReference>
<feature type="binding site" evidence="6 8">
    <location>
        <position position="257"/>
    </location>
    <ligand>
        <name>S-adenosyl-L-methionine</name>
        <dbReference type="ChEBI" id="CHEBI:59789"/>
    </ligand>
</feature>
<dbReference type="InterPro" id="IPR048646">
    <property type="entry name" value="RlmM_THUMP-like"/>
</dbReference>
<feature type="domain" description="Ribosomal RNA large subunit methyltransferase M THUMP-like" evidence="11">
    <location>
        <begin position="80"/>
        <end position="160"/>
    </location>
</feature>
<reference evidence="12 13" key="1">
    <citation type="journal article" date="2016" name="Antonie Van Leeuwenhoek">
        <title>Denitratimonas tolerans gen. nov., sp. nov., a denitrifying bacterium isolated from a bioreactor for tannery wastewater treatment.</title>
        <authorList>
            <person name="Han S.I."/>
            <person name="Kim J.O."/>
            <person name="Lee Y.R."/>
            <person name="Ekpeghere K.I."/>
            <person name="Koh S.C."/>
            <person name="Whang K.S."/>
        </authorList>
    </citation>
    <scope>NUCLEOTIDE SEQUENCE [LARGE SCALE GENOMIC DNA]</scope>
    <source>
        <strain evidence="12 13">KACC 17565</strain>
    </source>
</reference>
<dbReference type="PANTHER" id="PTHR37524">
    <property type="entry name" value="RIBOSOMAL RNA LARGE SUBUNIT METHYLTRANSFERASE M"/>
    <property type="match status" value="1"/>
</dbReference>
<dbReference type="AlphaFoldDB" id="A0AAW9RE11"/>
<dbReference type="GO" id="GO:0006364">
    <property type="term" value="P:rRNA processing"/>
    <property type="evidence" value="ECO:0007669"/>
    <property type="project" value="UniProtKB-UniRule"/>
</dbReference>
<feature type="domain" description="RlmM ferredoxin-like" evidence="10">
    <location>
        <begin position="2"/>
        <end position="66"/>
    </location>
</feature>
<evidence type="ECO:0000259" key="11">
    <source>
        <dbReference type="Pfam" id="PF21239"/>
    </source>
</evidence>
<keyword evidence="4 6" id="KW-0808">Transferase</keyword>
<keyword evidence="5 6" id="KW-0949">S-adenosyl-L-methionine</keyword>
<dbReference type="Gene3D" id="3.30.70.2810">
    <property type="match status" value="1"/>
</dbReference>
<dbReference type="InterPro" id="IPR040739">
    <property type="entry name" value="RlmM_FDX"/>
</dbReference>
<dbReference type="Pfam" id="PF21239">
    <property type="entry name" value="RLMM_N"/>
    <property type="match status" value="1"/>
</dbReference>
<comment type="caution">
    <text evidence="12">The sequence shown here is derived from an EMBL/GenBank/DDBJ whole genome shotgun (WGS) entry which is preliminary data.</text>
</comment>
<dbReference type="InterPro" id="IPR011224">
    <property type="entry name" value="rRNA_MeTrfase_M"/>
</dbReference>